<dbReference type="RefSeq" id="XP_008076447.1">
    <property type="nucleotide sequence ID" value="XM_008078256.1"/>
</dbReference>
<keyword evidence="2" id="KW-1185">Reference proteome</keyword>
<dbReference type="GeneID" id="19468343"/>
<proteinExistence type="predicted"/>
<protein>
    <recommendedName>
        <fullName evidence="3">Amidoligase enzyme</fullName>
    </recommendedName>
</protein>
<evidence type="ECO:0000313" key="1">
    <source>
        <dbReference type="EMBL" id="EPE37132.1"/>
    </source>
</evidence>
<dbReference type="HOGENOM" id="CLU_1026915_0_0_1"/>
<dbReference type="KEGG" id="glz:GLAREA_09295"/>
<dbReference type="InterPro" id="IPR022025">
    <property type="entry name" value="Amidoligase_2"/>
</dbReference>
<dbReference type="AlphaFoldDB" id="S3DFD2"/>
<name>S3DFD2_GLAL2</name>
<reference evidence="1 2" key="1">
    <citation type="journal article" date="2013" name="BMC Genomics">
        <title>Genomics-driven discovery of the pneumocandin biosynthetic gene cluster in the fungus Glarea lozoyensis.</title>
        <authorList>
            <person name="Chen L."/>
            <person name="Yue Q."/>
            <person name="Zhang X."/>
            <person name="Xiang M."/>
            <person name="Wang C."/>
            <person name="Li S."/>
            <person name="Che Y."/>
            <person name="Ortiz-Lopez F.J."/>
            <person name="Bills G.F."/>
            <person name="Liu X."/>
            <person name="An Z."/>
        </authorList>
    </citation>
    <scope>NUCLEOTIDE SEQUENCE [LARGE SCALE GENOMIC DNA]</scope>
    <source>
        <strain evidence="2">ATCC 20868 / MF5171</strain>
    </source>
</reference>
<sequence length="271" mass="30875">MAPLTFGIELECHVATLAYGEEDPEPRDPRQVYDLTMQIIGSRVHELRYVQRQVAKKLQKETGGMLHSKSIQVQGISMLDVHKMCTTISQSFRVTSNQTCGFHVHVGNGIGENEKRFPFSAMRNLLAIIWTFEHQIASLHPEHRLSNKFCVRMHTESAICRGTTRQGLGKIFATRDLDELRQLTLTNGTRSAYNLMRVDGSLAFVTKLVEVAVRDMENPRGMLWKEVDREEKQAPASVYQFMRTFLDCPDVAEYYAKRDNVGDTPNILPES</sequence>
<dbReference type="PANTHER" id="PTHR36847">
    <property type="entry name" value="AMIDOLIGASE ENZYME"/>
    <property type="match status" value="1"/>
</dbReference>
<evidence type="ECO:0000313" key="2">
    <source>
        <dbReference type="Proteomes" id="UP000016922"/>
    </source>
</evidence>
<dbReference type="OrthoDB" id="412402at2759"/>
<accession>S3DFD2</accession>
<gene>
    <name evidence="1" type="ORF">GLAREA_09295</name>
</gene>
<evidence type="ECO:0008006" key="3">
    <source>
        <dbReference type="Google" id="ProtNLM"/>
    </source>
</evidence>
<organism evidence="1 2">
    <name type="scientific">Glarea lozoyensis (strain ATCC 20868 / MF5171)</name>
    <dbReference type="NCBI Taxonomy" id="1116229"/>
    <lineage>
        <taxon>Eukaryota</taxon>
        <taxon>Fungi</taxon>
        <taxon>Dikarya</taxon>
        <taxon>Ascomycota</taxon>
        <taxon>Pezizomycotina</taxon>
        <taxon>Leotiomycetes</taxon>
        <taxon>Helotiales</taxon>
        <taxon>Helotiaceae</taxon>
        <taxon>Glarea</taxon>
    </lineage>
</organism>
<dbReference type="PANTHER" id="PTHR36847:SF1">
    <property type="entry name" value="AMIDOLIGASE ENZYME"/>
    <property type="match status" value="1"/>
</dbReference>
<dbReference type="EMBL" id="KE145352">
    <property type="protein sequence ID" value="EPE37132.1"/>
    <property type="molecule type" value="Genomic_DNA"/>
</dbReference>
<dbReference type="Proteomes" id="UP000016922">
    <property type="component" value="Unassembled WGS sequence"/>
</dbReference>
<dbReference type="Pfam" id="PF12224">
    <property type="entry name" value="Amidoligase_2"/>
    <property type="match status" value="1"/>
</dbReference>